<dbReference type="EMBL" id="DXDU01000152">
    <property type="protein sequence ID" value="HIY27379.1"/>
    <property type="molecule type" value="Genomic_DNA"/>
</dbReference>
<name>A0A9D1YF54_9FIRM</name>
<dbReference type="InterPro" id="IPR039522">
    <property type="entry name" value="RING_finger_1_prok"/>
</dbReference>
<evidence type="ECO:0000313" key="2">
    <source>
        <dbReference type="EMBL" id="HIY27379.1"/>
    </source>
</evidence>
<reference evidence="2" key="1">
    <citation type="journal article" date="2021" name="PeerJ">
        <title>Extensive microbial diversity within the chicken gut microbiome revealed by metagenomics and culture.</title>
        <authorList>
            <person name="Gilroy R."/>
            <person name="Ravi A."/>
            <person name="Getino M."/>
            <person name="Pursley I."/>
            <person name="Horton D.L."/>
            <person name="Alikhan N.F."/>
            <person name="Baker D."/>
            <person name="Gharbi K."/>
            <person name="Hall N."/>
            <person name="Watson M."/>
            <person name="Adriaenssens E.M."/>
            <person name="Foster-Nyarko E."/>
            <person name="Jarju S."/>
            <person name="Secka A."/>
            <person name="Antonio M."/>
            <person name="Oren A."/>
            <person name="Chaudhuri R.R."/>
            <person name="La Ragione R."/>
            <person name="Hildebrand F."/>
            <person name="Pallen M.J."/>
        </authorList>
    </citation>
    <scope>NUCLEOTIDE SEQUENCE</scope>
    <source>
        <strain evidence="2">1282</strain>
    </source>
</reference>
<keyword evidence="1" id="KW-1133">Transmembrane helix</keyword>
<dbReference type="Pfam" id="PF14446">
    <property type="entry name" value="Prok-RING_1"/>
    <property type="match status" value="1"/>
</dbReference>
<accession>A0A9D1YF54</accession>
<feature type="transmembrane region" description="Helical" evidence="1">
    <location>
        <begin position="255"/>
        <end position="276"/>
    </location>
</feature>
<dbReference type="CDD" id="cd15489">
    <property type="entry name" value="PHD_SF"/>
    <property type="match status" value="1"/>
</dbReference>
<gene>
    <name evidence="2" type="ORF">H9838_09465</name>
</gene>
<evidence type="ECO:0000313" key="3">
    <source>
        <dbReference type="Proteomes" id="UP000823915"/>
    </source>
</evidence>
<evidence type="ECO:0008006" key="4">
    <source>
        <dbReference type="Google" id="ProtNLM"/>
    </source>
</evidence>
<dbReference type="SUPFAM" id="SSF57903">
    <property type="entry name" value="FYVE/PHD zinc finger"/>
    <property type="match status" value="1"/>
</dbReference>
<sequence>MLDYTGIKCPVCQVPFGKDDDIVVCPQCGAPYHRACYEKEGKCIFDDLHAQGKDWQPPAAPKVEPSAEIKDQECPVCGTLNGHSARFCSSCGASLQGGPQPNRDQAPPFYGAAQGQPYGGAMPFVLDPMGGVSPAEELAPGITFGDASKLVKQSTGYYMPVFRYMKHTGKNKFSFCAFLFSGPWMLYRKQYKLGALFTVLVFGLFLGYQFLAAYVSIPALLAAVEALSLDPSTVLDYTSPEFSLVVQYLTQNPSLYLQTILPLGCLLLALVVMIIAGVKGNKWYMGHCIRTAQAVKGDKSLQDPNKALDQKGGVNVPIAVCMFVCYLLIVNLVPAFL</sequence>
<keyword evidence="1" id="KW-0812">Transmembrane</keyword>
<feature type="transmembrane region" description="Helical" evidence="1">
    <location>
        <begin position="314"/>
        <end position="336"/>
    </location>
</feature>
<dbReference type="InterPro" id="IPR011011">
    <property type="entry name" value="Znf_FYVE_PHD"/>
</dbReference>
<comment type="caution">
    <text evidence="2">The sequence shown here is derived from an EMBL/GenBank/DDBJ whole genome shotgun (WGS) entry which is preliminary data.</text>
</comment>
<keyword evidence="1" id="KW-0472">Membrane</keyword>
<organism evidence="2 3">
    <name type="scientific">Candidatus Acutalibacter pullistercoris</name>
    <dbReference type="NCBI Taxonomy" id="2838418"/>
    <lineage>
        <taxon>Bacteria</taxon>
        <taxon>Bacillati</taxon>
        <taxon>Bacillota</taxon>
        <taxon>Clostridia</taxon>
        <taxon>Eubacteriales</taxon>
        <taxon>Acutalibacteraceae</taxon>
        <taxon>Acutalibacter</taxon>
    </lineage>
</organism>
<proteinExistence type="predicted"/>
<feature type="transmembrane region" description="Helical" evidence="1">
    <location>
        <begin position="193"/>
        <end position="217"/>
    </location>
</feature>
<reference evidence="2" key="2">
    <citation type="submission" date="2021-04" db="EMBL/GenBank/DDBJ databases">
        <authorList>
            <person name="Gilroy R."/>
        </authorList>
    </citation>
    <scope>NUCLEOTIDE SEQUENCE</scope>
    <source>
        <strain evidence="2">1282</strain>
    </source>
</reference>
<protein>
    <recommendedName>
        <fullName evidence="4">Zinc-ribbon domain-containing protein</fullName>
    </recommendedName>
</protein>
<dbReference type="Proteomes" id="UP000823915">
    <property type="component" value="Unassembled WGS sequence"/>
</dbReference>
<dbReference type="AlphaFoldDB" id="A0A9D1YF54"/>
<evidence type="ECO:0000256" key="1">
    <source>
        <dbReference type="SAM" id="Phobius"/>
    </source>
</evidence>